<organism evidence="2 3">
    <name type="scientific">Polarella glacialis</name>
    <name type="common">Dinoflagellate</name>
    <dbReference type="NCBI Taxonomy" id="89957"/>
    <lineage>
        <taxon>Eukaryota</taxon>
        <taxon>Sar</taxon>
        <taxon>Alveolata</taxon>
        <taxon>Dinophyceae</taxon>
        <taxon>Suessiales</taxon>
        <taxon>Suessiaceae</taxon>
        <taxon>Polarella</taxon>
    </lineage>
</organism>
<sequence>MKGSCARAPSSLAILGLFAFALHASSRSCSLVDGPDGYEGGAGAEQGEGEHGAEAVQVNIDTNGSLNIGVLDKFTGTNNQIISSIMKGHSSQSRIAHRMCEAEKFENKDYVIRDKTEGNLGSLCLVKRNTLNPKMIEATDSQLERLFRRLGGGLRALDLHSCGHLSQLPLGNCTQLQRLDLADCPRLATFGSLSACVGLRQLRLRGCQQLPDFQFVASLLVLE</sequence>
<name>A0A813LZV2_POLGL</name>
<evidence type="ECO:0000313" key="2">
    <source>
        <dbReference type="EMBL" id="CAE8743547.1"/>
    </source>
</evidence>
<dbReference type="EMBL" id="CAJNNW010037654">
    <property type="protein sequence ID" value="CAE8743547.1"/>
    <property type="molecule type" value="Genomic_DNA"/>
</dbReference>
<dbReference type="InterPro" id="IPR029047">
    <property type="entry name" value="HSP70_peptide-bd_sf"/>
</dbReference>
<dbReference type="SUPFAM" id="SSF100920">
    <property type="entry name" value="Heat shock protein 70kD (HSP70), peptide-binding domain"/>
    <property type="match status" value="1"/>
</dbReference>
<gene>
    <name evidence="2" type="ORF">PGLA2088_LOCUS51447</name>
</gene>
<protein>
    <submittedName>
        <fullName evidence="2">Uncharacterized protein</fullName>
    </submittedName>
</protein>
<feature type="chain" id="PRO_5033045252" evidence="1">
    <location>
        <begin position="27"/>
        <end position="223"/>
    </location>
</feature>
<evidence type="ECO:0000256" key="1">
    <source>
        <dbReference type="SAM" id="SignalP"/>
    </source>
</evidence>
<accession>A0A813LZV2</accession>
<dbReference type="AlphaFoldDB" id="A0A813LZV2"/>
<dbReference type="Gene3D" id="3.80.10.10">
    <property type="entry name" value="Ribonuclease Inhibitor"/>
    <property type="match status" value="1"/>
</dbReference>
<comment type="caution">
    <text evidence="2">The sequence shown here is derived from an EMBL/GenBank/DDBJ whole genome shotgun (WGS) entry which is preliminary data.</text>
</comment>
<dbReference type="InterPro" id="IPR032675">
    <property type="entry name" value="LRR_dom_sf"/>
</dbReference>
<feature type="non-terminal residue" evidence="2">
    <location>
        <position position="1"/>
    </location>
</feature>
<dbReference type="Proteomes" id="UP000626109">
    <property type="component" value="Unassembled WGS sequence"/>
</dbReference>
<evidence type="ECO:0000313" key="3">
    <source>
        <dbReference type="Proteomes" id="UP000626109"/>
    </source>
</evidence>
<dbReference type="SUPFAM" id="SSF52047">
    <property type="entry name" value="RNI-like"/>
    <property type="match status" value="1"/>
</dbReference>
<proteinExistence type="predicted"/>
<feature type="signal peptide" evidence="1">
    <location>
        <begin position="1"/>
        <end position="26"/>
    </location>
</feature>
<reference evidence="2" key="1">
    <citation type="submission" date="2021-02" db="EMBL/GenBank/DDBJ databases">
        <authorList>
            <person name="Dougan E. K."/>
            <person name="Rhodes N."/>
            <person name="Thang M."/>
            <person name="Chan C."/>
        </authorList>
    </citation>
    <scope>NUCLEOTIDE SEQUENCE</scope>
</reference>
<keyword evidence="1" id="KW-0732">Signal</keyword>